<protein>
    <submittedName>
        <fullName evidence="2">Uncharacterized protein</fullName>
    </submittedName>
</protein>
<accession>A0A6V7PM52</accession>
<organism evidence="2">
    <name type="scientific">Ananas comosus var. bracteatus</name>
    <name type="common">red pineapple</name>
    <dbReference type="NCBI Taxonomy" id="296719"/>
    <lineage>
        <taxon>Eukaryota</taxon>
        <taxon>Viridiplantae</taxon>
        <taxon>Streptophyta</taxon>
        <taxon>Embryophyta</taxon>
        <taxon>Tracheophyta</taxon>
        <taxon>Spermatophyta</taxon>
        <taxon>Magnoliopsida</taxon>
        <taxon>Liliopsida</taxon>
        <taxon>Poales</taxon>
        <taxon>Bromeliaceae</taxon>
        <taxon>Bromelioideae</taxon>
        <taxon>Ananas</taxon>
    </lineage>
</organism>
<dbReference type="EMBL" id="LR862149">
    <property type="protein sequence ID" value="CAD1831748.1"/>
    <property type="molecule type" value="Genomic_DNA"/>
</dbReference>
<evidence type="ECO:0000256" key="1">
    <source>
        <dbReference type="SAM" id="MobiDB-lite"/>
    </source>
</evidence>
<proteinExistence type="predicted"/>
<evidence type="ECO:0000313" key="2">
    <source>
        <dbReference type="EMBL" id="CAD1831748.1"/>
    </source>
</evidence>
<name>A0A6V7PM52_ANACO</name>
<gene>
    <name evidence="2" type="ORF">CB5_LOCUS14959</name>
</gene>
<feature type="region of interest" description="Disordered" evidence="1">
    <location>
        <begin position="32"/>
        <end position="61"/>
    </location>
</feature>
<dbReference type="AlphaFoldDB" id="A0A6V7PM52"/>
<feature type="compositionally biased region" description="Basic and acidic residues" evidence="1">
    <location>
        <begin position="39"/>
        <end position="56"/>
    </location>
</feature>
<reference evidence="2" key="1">
    <citation type="submission" date="2020-07" db="EMBL/GenBank/DDBJ databases">
        <authorList>
            <person name="Lin J."/>
        </authorList>
    </citation>
    <scope>NUCLEOTIDE SEQUENCE</scope>
</reference>
<sequence length="170" mass="19129">MFGVGVSTPTWNSAGLALTHVAHFSSVDSPLATGSSDALRQRSQDKQHPDHKHLPVEDSLQMNSAPAPLKKTYKEALLSPATPATKPPSLPFPPRSLIAPLNWSSTLSKETIVYEFANRYGGYPNDFLVARYSERDFVVFLMDWVQCDQLIRRELISLRDLRLRCFSWDP</sequence>